<reference evidence="1 2" key="1">
    <citation type="submission" date="2016-10" db="EMBL/GenBank/DDBJ databases">
        <authorList>
            <person name="de Groot N.N."/>
        </authorList>
    </citation>
    <scope>NUCLEOTIDE SEQUENCE [LARGE SCALE GENOMIC DNA]</scope>
    <source>
        <strain evidence="1 2">DSM 797</strain>
    </source>
</reference>
<dbReference type="RefSeq" id="WP_092725099.1">
    <property type="nucleotide sequence ID" value="NZ_FNGW01000003.1"/>
</dbReference>
<organism evidence="1 2">
    <name type="scientific">Romboutsia lituseburensis DSM 797</name>
    <dbReference type="NCBI Taxonomy" id="1121325"/>
    <lineage>
        <taxon>Bacteria</taxon>
        <taxon>Bacillati</taxon>
        <taxon>Bacillota</taxon>
        <taxon>Clostridia</taxon>
        <taxon>Peptostreptococcales</taxon>
        <taxon>Peptostreptococcaceae</taxon>
        <taxon>Romboutsia</taxon>
    </lineage>
</organism>
<dbReference type="AlphaFoldDB" id="A0A1G9N0Z7"/>
<dbReference type="Proteomes" id="UP000199068">
    <property type="component" value="Unassembled WGS sequence"/>
</dbReference>
<name>A0A1G9N0Z7_9FIRM</name>
<dbReference type="STRING" id="1121325.SAMN04515677_103414"/>
<gene>
    <name evidence="1" type="ORF">SAMN04515677_103414</name>
</gene>
<proteinExistence type="predicted"/>
<evidence type="ECO:0000313" key="1">
    <source>
        <dbReference type="EMBL" id="SDL79545.1"/>
    </source>
</evidence>
<sequence length="131" mass="15354">MKGISEREKFVCPKCNSTNFDLITSSTNFAYEYCTKCKYNLKEAKKQVELDLIFKYLTDYLKNNKYKNLNIELIKNSDSFELVINGISILNHNFTYEISNKDIYFIENTVFELVEDITKDLNIESNIIICA</sequence>
<accession>A0A1G9N0Z7</accession>
<evidence type="ECO:0000313" key="2">
    <source>
        <dbReference type="Proteomes" id="UP000199068"/>
    </source>
</evidence>
<dbReference type="EMBL" id="FNGW01000003">
    <property type="protein sequence ID" value="SDL79545.1"/>
    <property type="molecule type" value="Genomic_DNA"/>
</dbReference>
<keyword evidence="2" id="KW-1185">Reference proteome</keyword>
<protein>
    <submittedName>
        <fullName evidence="1">Uncharacterized protein</fullName>
    </submittedName>
</protein>